<dbReference type="PROSITE" id="PS51782">
    <property type="entry name" value="LYSM"/>
    <property type="match status" value="3"/>
</dbReference>
<dbReference type="SUPFAM" id="SSF54106">
    <property type="entry name" value="LysM domain"/>
    <property type="match status" value="3"/>
</dbReference>
<evidence type="ECO:0000256" key="1">
    <source>
        <dbReference type="ARBA" id="ARBA00007734"/>
    </source>
</evidence>
<dbReference type="InterPro" id="IPR008258">
    <property type="entry name" value="Transglycosylase_SLT_dom_1"/>
</dbReference>
<feature type="domain" description="LysM" evidence="2">
    <location>
        <begin position="435"/>
        <end position="478"/>
    </location>
</feature>
<accession>A0A0R2UCD9</accession>
<dbReference type="InterPro" id="IPR018392">
    <property type="entry name" value="LysM"/>
</dbReference>
<dbReference type="InterPro" id="IPR023346">
    <property type="entry name" value="Lysozyme-like_dom_sf"/>
</dbReference>
<evidence type="ECO:0000313" key="3">
    <source>
        <dbReference type="EMBL" id="KRO94979.1"/>
    </source>
</evidence>
<dbReference type="Gene3D" id="1.10.530.10">
    <property type="match status" value="1"/>
</dbReference>
<dbReference type="InterPro" id="IPR036779">
    <property type="entry name" value="LysM_dom_sf"/>
</dbReference>
<name>A0A0R2UCD9_9GAMM</name>
<sequence length="483" mass="55134">MERFFLILALASLASCQLPSIIPADQYREAEPTMELEAAQVYENVWQRISLNAVSQDPILDELTLKYINVYLANPEQLTKLLLKGEYFIFFVLEELKKYDLPPELALLPYIESNYDPFAISASGAMGLWQFMPATARIYGLQDTWWYEQRHDPLISTEAAVKYLAYLHQRFGRNLNYTLSAYNGGPTLLEKKIKLNKRMGKSVDYKKLGLPQQTQEYVPKFKAILELVVNAEKYDIELPPFPDHAVLGQITLDGQIEIFAFSEFAELQPEFIYKLNAGYTKWASPPGKTTMFNVPIELVDTLAQKKDQFSQANQINWVTHKVAKGDSLWKIAANYNTEVEVLKKVNYLQSDALSLNQELLIPLSNSQNQTFIPYQAHIVSEGDTLWNIGLKYSISPHEIAKNNGLQMSSALRIGKELNIGNKNIYRTIQSKKRTILYSVKQGDSLYRIANIFNIQIEDILSINAIENNEIKPGQVIKIIIKAF</sequence>
<dbReference type="PANTHER" id="PTHR33734">
    <property type="entry name" value="LYSM DOMAIN-CONTAINING GPI-ANCHORED PROTEIN 2"/>
    <property type="match status" value="1"/>
</dbReference>
<dbReference type="PANTHER" id="PTHR33734:SF22">
    <property type="entry name" value="MEMBRANE-BOUND LYTIC MUREIN TRANSGLYCOSYLASE D"/>
    <property type="match status" value="1"/>
</dbReference>
<protein>
    <recommendedName>
        <fullName evidence="2">LysM domain-containing protein</fullName>
    </recommendedName>
</protein>
<feature type="domain" description="LysM" evidence="2">
    <location>
        <begin position="375"/>
        <end position="419"/>
    </location>
</feature>
<comment type="similarity">
    <text evidence="1">Belongs to the transglycosylase Slt family.</text>
</comment>
<dbReference type="GO" id="GO:0008932">
    <property type="term" value="F:lytic endotransglycosylase activity"/>
    <property type="evidence" value="ECO:0007669"/>
    <property type="project" value="TreeGrafter"/>
</dbReference>
<dbReference type="STRING" id="1655612.ABS10_01965"/>
<dbReference type="SMART" id="SM00257">
    <property type="entry name" value="LysM"/>
    <property type="match status" value="3"/>
</dbReference>
<dbReference type="EMBL" id="LICS01000060">
    <property type="protein sequence ID" value="KRO94979.1"/>
    <property type="molecule type" value="Genomic_DNA"/>
</dbReference>
<dbReference type="InterPro" id="IPR000189">
    <property type="entry name" value="Transglyc_AS"/>
</dbReference>
<dbReference type="Gene3D" id="3.10.350.10">
    <property type="entry name" value="LysM domain"/>
    <property type="match status" value="3"/>
</dbReference>
<dbReference type="CDD" id="cd00118">
    <property type="entry name" value="LysM"/>
    <property type="match status" value="3"/>
</dbReference>
<dbReference type="GO" id="GO:0016020">
    <property type="term" value="C:membrane"/>
    <property type="evidence" value="ECO:0007669"/>
    <property type="project" value="InterPro"/>
</dbReference>
<organism evidence="3 4">
    <name type="scientific">SAR86 cluster bacterium BACL1 MAG-120820-bin45</name>
    <dbReference type="NCBI Taxonomy" id="1655612"/>
    <lineage>
        <taxon>Bacteria</taxon>
        <taxon>Pseudomonadati</taxon>
        <taxon>Pseudomonadota</taxon>
        <taxon>Gammaproteobacteria</taxon>
        <taxon>SAR86 cluster</taxon>
    </lineage>
</organism>
<comment type="caution">
    <text evidence="3">The sequence shown here is derived from an EMBL/GenBank/DDBJ whole genome shotgun (WGS) entry which is preliminary data.</text>
</comment>
<dbReference type="AlphaFoldDB" id="A0A0R2UCD9"/>
<dbReference type="Proteomes" id="UP000051027">
    <property type="component" value="Unassembled WGS sequence"/>
</dbReference>
<evidence type="ECO:0000313" key="4">
    <source>
        <dbReference type="Proteomes" id="UP000051027"/>
    </source>
</evidence>
<dbReference type="GO" id="GO:0000270">
    <property type="term" value="P:peptidoglycan metabolic process"/>
    <property type="evidence" value="ECO:0007669"/>
    <property type="project" value="InterPro"/>
</dbReference>
<evidence type="ECO:0000259" key="2">
    <source>
        <dbReference type="PROSITE" id="PS51782"/>
    </source>
</evidence>
<dbReference type="PROSITE" id="PS51257">
    <property type="entry name" value="PROKAR_LIPOPROTEIN"/>
    <property type="match status" value="1"/>
</dbReference>
<dbReference type="Pfam" id="PF01476">
    <property type="entry name" value="LysM"/>
    <property type="match status" value="3"/>
</dbReference>
<proteinExistence type="inferred from homology"/>
<dbReference type="CDD" id="cd16894">
    <property type="entry name" value="MltD-like"/>
    <property type="match status" value="1"/>
</dbReference>
<reference evidence="3 4" key="1">
    <citation type="submission" date="2015-10" db="EMBL/GenBank/DDBJ databases">
        <title>Metagenome-Assembled Genomes uncover a global brackish microbiome.</title>
        <authorList>
            <person name="Hugerth L.W."/>
            <person name="Larsson J."/>
            <person name="Alneberg J."/>
            <person name="Lindh M.V."/>
            <person name="Legrand C."/>
            <person name="Pinhassi J."/>
            <person name="Andersson A.F."/>
        </authorList>
    </citation>
    <scope>NUCLEOTIDE SEQUENCE [LARGE SCALE GENOMIC DNA]</scope>
    <source>
        <strain evidence="3">BACL1 MAG-120820-bin45</strain>
    </source>
</reference>
<feature type="domain" description="LysM" evidence="2">
    <location>
        <begin position="318"/>
        <end position="361"/>
    </location>
</feature>
<dbReference type="Pfam" id="PF01464">
    <property type="entry name" value="SLT"/>
    <property type="match status" value="1"/>
</dbReference>
<gene>
    <name evidence="3" type="ORF">ABS10_01965</name>
</gene>
<dbReference type="PROSITE" id="PS00922">
    <property type="entry name" value="TRANSGLYCOSYLASE"/>
    <property type="match status" value="1"/>
</dbReference>
<dbReference type="SUPFAM" id="SSF53955">
    <property type="entry name" value="Lysozyme-like"/>
    <property type="match status" value="1"/>
</dbReference>